<dbReference type="GeneID" id="16414485"/>
<dbReference type="Proteomes" id="UP000154968">
    <property type="component" value="Segment"/>
</dbReference>
<protein>
    <submittedName>
        <fullName evidence="1">Uncharacterized protein</fullName>
    </submittedName>
</protein>
<name>S6DA93_9VIRU</name>
<dbReference type="KEGG" id="vg:16414485"/>
<dbReference type="RefSeq" id="YP_008357444.1">
    <property type="nucleotide sequence ID" value="NC_021901.1"/>
</dbReference>
<proteinExistence type="predicted"/>
<gene>
    <name evidence="1" type="primary">146L</name>
    <name evidence="1" type="ORF">IIV22_146L</name>
</gene>
<accession>S6DA93</accession>
<keyword evidence="2" id="KW-1185">Reference proteome</keyword>
<sequence length="468" mass="55720">MTNEFNIFDLTVSNNQRYIYLLKEDEMHQFEILKRFMDIYRITKIKKLEKFFIYVCTFDNHINLYLKQELLQSLTFEVKNKGSIEQGYNNVIFLILKKALTNLEYWFMLENTILNYNKEFKGLNIYILLKNIIIIFFGGKKASFKQLFNLLLNFKHEYYFILLCTFFFEKYKQNLTVKNNLLLLQIIFEKNNDYKEDLFHIINNKNFDINLQLEACDILLNKGDENVKNKVQKIIQNILPTTAYTNNPENAHLSSLIYSVDKSIESILNLNKGKKLPSNLQPILLQRYKKSINFLQINGALNRIFNYNFLTFTKYKLTLKEILENIWLVVESSEFKEELYNRLEQELVDMYNTCSQGYLTRLINIFSGFDNGLKDVGITISYEDEIYALFSNQINKIVGGAPEIVKNQLLEELMVPTNDYQNRLNLIRFLRPHLPKIWNEIFEMYKDILSITDLDLYCRKVTMKYEGC</sequence>
<organism evidence="1 2">
    <name type="scientific">Invertebrate iridescent virus 22</name>
    <dbReference type="NCBI Taxonomy" id="345198"/>
    <lineage>
        <taxon>Viruses</taxon>
        <taxon>Varidnaviria</taxon>
        <taxon>Bamfordvirae</taxon>
        <taxon>Nucleocytoviricota</taxon>
        <taxon>Megaviricetes</taxon>
        <taxon>Pimascovirales</taxon>
        <taxon>Pimascovirales incertae sedis</taxon>
        <taxon>Iridoviridae</taxon>
        <taxon>Betairidovirinae</taxon>
        <taxon>Chloriridovirus</taxon>
        <taxon>Chloriridovirus simulium1</taxon>
    </lineage>
</organism>
<dbReference type="EMBL" id="HF920633">
    <property type="protein sequence ID" value="CCV01823.1"/>
    <property type="molecule type" value="Genomic_DNA"/>
</dbReference>
<reference evidence="1 2" key="1">
    <citation type="journal article" date="2013" name="J. Gen. Virol.">
        <title>Complete genome sequence of invertebrate iridescent virus 22 isolated from a blackfly larva.</title>
        <authorList>
            <person name="Piegu B."/>
            <person name="Guizard S."/>
            <person name="Spears T."/>
            <person name="Cruaud C."/>
            <person name="Couloux A."/>
            <person name="Bideshi D.K."/>
            <person name="Federici B.A."/>
            <person name="Bigot Y."/>
        </authorList>
    </citation>
    <scope>NUCLEOTIDE SEQUENCE [LARGE SCALE GENOMIC DNA]</scope>
</reference>
<evidence type="ECO:0000313" key="1">
    <source>
        <dbReference type="EMBL" id="CCV01823.1"/>
    </source>
</evidence>
<evidence type="ECO:0000313" key="2">
    <source>
        <dbReference type="Proteomes" id="UP000154968"/>
    </source>
</evidence>